<comment type="cofactor">
    <cofactor evidence="1">
        <name>Mg(2+)</name>
        <dbReference type="ChEBI" id="CHEBI:18420"/>
    </cofactor>
</comment>
<dbReference type="Gene3D" id="3.20.20.450">
    <property type="entry name" value="EAL domain"/>
    <property type="match status" value="1"/>
</dbReference>
<dbReference type="NCBIfam" id="TIGR00254">
    <property type="entry name" value="GGDEF"/>
    <property type="match status" value="1"/>
</dbReference>
<dbReference type="GO" id="GO:0003824">
    <property type="term" value="F:catalytic activity"/>
    <property type="evidence" value="ECO:0007669"/>
    <property type="project" value="UniProtKB-ARBA"/>
</dbReference>
<dbReference type="PROSITE" id="PS50883">
    <property type="entry name" value="EAL"/>
    <property type="match status" value="1"/>
</dbReference>
<dbReference type="InterPro" id="IPR052155">
    <property type="entry name" value="Biofilm_reg_signaling"/>
</dbReference>
<dbReference type="InterPro" id="IPR029787">
    <property type="entry name" value="Nucleotide_cyclase"/>
</dbReference>
<dbReference type="SUPFAM" id="SSF55785">
    <property type="entry name" value="PYP-like sensor domain (PAS domain)"/>
    <property type="match status" value="1"/>
</dbReference>
<comment type="caution">
    <text evidence="6">The sequence shown here is derived from an EMBL/GenBank/DDBJ whole genome shotgun (WGS) entry which is preliminary data.</text>
</comment>
<feature type="domain" description="EAL" evidence="3">
    <location>
        <begin position="786"/>
        <end position="1038"/>
    </location>
</feature>
<dbReference type="Pfam" id="PF00672">
    <property type="entry name" value="HAMP"/>
    <property type="match status" value="1"/>
</dbReference>
<evidence type="ECO:0000259" key="3">
    <source>
        <dbReference type="PROSITE" id="PS50883"/>
    </source>
</evidence>
<dbReference type="InterPro" id="IPR013656">
    <property type="entry name" value="PAS_4"/>
</dbReference>
<reference evidence="6 7" key="1">
    <citation type="submission" date="2019-03" db="EMBL/GenBank/DDBJ databases">
        <title>Genomic Encyclopedia of Type Strains, Phase IV (KMG-IV): sequencing the most valuable type-strain genomes for metagenomic binning, comparative biology and taxonomic classification.</title>
        <authorList>
            <person name="Goeker M."/>
        </authorList>
    </citation>
    <scope>NUCLEOTIDE SEQUENCE [LARGE SCALE GENOMIC DNA]</scope>
    <source>
        <strain evidence="6 7">DSM 13605</strain>
    </source>
</reference>
<dbReference type="EMBL" id="SMAP01000006">
    <property type="protein sequence ID" value="TCT23226.1"/>
    <property type="molecule type" value="Genomic_DNA"/>
</dbReference>
<dbReference type="InterPro" id="IPR000160">
    <property type="entry name" value="GGDEF_dom"/>
</dbReference>
<organism evidence="6 7">
    <name type="scientific">Thermomonas haemolytica</name>
    <dbReference type="NCBI Taxonomy" id="141949"/>
    <lineage>
        <taxon>Bacteria</taxon>
        <taxon>Pseudomonadati</taxon>
        <taxon>Pseudomonadota</taxon>
        <taxon>Gammaproteobacteria</taxon>
        <taxon>Lysobacterales</taxon>
        <taxon>Lysobacteraceae</taxon>
        <taxon>Thermomonas</taxon>
    </lineage>
</organism>
<dbReference type="CDD" id="cd01948">
    <property type="entry name" value="EAL"/>
    <property type="match status" value="1"/>
</dbReference>
<evidence type="ECO:0000256" key="2">
    <source>
        <dbReference type="SAM" id="Phobius"/>
    </source>
</evidence>
<dbReference type="SUPFAM" id="SSF141868">
    <property type="entry name" value="EAL domain-like"/>
    <property type="match status" value="1"/>
</dbReference>
<dbReference type="CDD" id="cd01949">
    <property type="entry name" value="GGDEF"/>
    <property type="match status" value="1"/>
</dbReference>
<dbReference type="PANTHER" id="PTHR44757">
    <property type="entry name" value="DIGUANYLATE CYCLASE DGCP"/>
    <property type="match status" value="1"/>
</dbReference>
<accession>A0A4R3N582</accession>
<evidence type="ECO:0000259" key="4">
    <source>
        <dbReference type="PROSITE" id="PS50885"/>
    </source>
</evidence>
<dbReference type="Gene3D" id="3.30.70.270">
    <property type="match status" value="1"/>
</dbReference>
<evidence type="ECO:0000313" key="6">
    <source>
        <dbReference type="EMBL" id="TCT23226.1"/>
    </source>
</evidence>
<proteinExistence type="predicted"/>
<dbReference type="GO" id="GO:0016020">
    <property type="term" value="C:membrane"/>
    <property type="evidence" value="ECO:0007669"/>
    <property type="project" value="InterPro"/>
</dbReference>
<dbReference type="SMART" id="SM00304">
    <property type="entry name" value="HAMP"/>
    <property type="match status" value="1"/>
</dbReference>
<dbReference type="InterPro" id="IPR043128">
    <property type="entry name" value="Rev_trsase/Diguanyl_cyclase"/>
</dbReference>
<keyword evidence="2" id="KW-1133">Transmembrane helix</keyword>
<dbReference type="InterPro" id="IPR003660">
    <property type="entry name" value="HAMP_dom"/>
</dbReference>
<dbReference type="PROSITE" id="PS50887">
    <property type="entry name" value="GGDEF"/>
    <property type="match status" value="1"/>
</dbReference>
<gene>
    <name evidence="6" type="ORF">EDC34_10646</name>
</gene>
<dbReference type="Gene3D" id="3.30.450.20">
    <property type="entry name" value="PAS domain"/>
    <property type="match status" value="3"/>
</dbReference>
<dbReference type="CDD" id="cd18773">
    <property type="entry name" value="PDC1_HK_sensor"/>
    <property type="match status" value="1"/>
</dbReference>
<feature type="domain" description="HAMP" evidence="4">
    <location>
        <begin position="404"/>
        <end position="456"/>
    </location>
</feature>
<feature type="domain" description="GGDEF" evidence="5">
    <location>
        <begin position="642"/>
        <end position="775"/>
    </location>
</feature>
<keyword evidence="2" id="KW-0812">Transmembrane</keyword>
<dbReference type="AlphaFoldDB" id="A0A4R3N582"/>
<evidence type="ECO:0000256" key="1">
    <source>
        <dbReference type="ARBA" id="ARBA00001946"/>
    </source>
</evidence>
<dbReference type="SMART" id="SM00052">
    <property type="entry name" value="EAL"/>
    <property type="match status" value="1"/>
</dbReference>
<evidence type="ECO:0000259" key="5">
    <source>
        <dbReference type="PROSITE" id="PS50887"/>
    </source>
</evidence>
<dbReference type="Pfam" id="PF22673">
    <property type="entry name" value="MCP-like_PDC_1"/>
    <property type="match status" value="1"/>
</dbReference>
<dbReference type="InterPro" id="IPR001633">
    <property type="entry name" value="EAL_dom"/>
</dbReference>
<evidence type="ECO:0000313" key="7">
    <source>
        <dbReference type="Proteomes" id="UP000295414"/>
    </source>
</evidence>
<dbReference type="Proteomes" id="UP000295414">
    <property type="component" value="Unassembled WGS sequence"/>
</dbReference>
<dbReference type="InterPro" id="IPR035965">
    <property type="entry name" value="PAS-like_dom_sf"/>
</dbReference>
<dbReference type="SMART" id="SM00267">
    <property type="entry name" value="GGDEF"/>
    <property type="match status" value="1"/>
</dbReference>
<dbReference type="CDD" id="cd06225">
    <property type="entry name" value="HAMP"/>
    <property type="match status" value="1"/>
</dbReference>
<dbReference type="OrthoDB" id="9787514at2"/>
<name>A0A4R3N582_9GAMM</name>
<dbReference type="PANTHER" id="PTHR44757:SF4">
    <property type="entry name" value="DIGUANYLATE CYCLASE DGCE-RELATED"/>
    <property type="match status" value="1"/>
</dbReference>
<keyword evidence="7" id="KW-1185">Reference proteome</keyword>
<dbReference type="Pfam" id="PF00563">
    <property type="entry name" value="EAL"/>
    <property type="match status" value="1"/>
</dbReference>
<dbReference type="SUPFAM" id="SSF55073">
    <property type="entry name" value="Nucleotide cyclase"/>
    <property type="match status" value="1"/>
</dbReference>
<keyword evidence="2" id="KW-0472">Membrane</keyword>
<dbReference type="PROSITE" id="PS50885">
    <property type="entry name" value="HAMP"/>
    <property type="match status" value="1"/>
</dbReference>
<dbReference type="FunFam" id="3.30.70.270:FF:000001">
    <property type="entry name" value="Diguanylate cyclase domain protein"/>
    <property type="match status" value="1"/>
</dbReference>
<dbReference type="Pfam" id="PF08448">
    <property type="entry name" value="PAS_4"/>
    <property type="match status" value="1"/>
</dbReference>
<dbReference type="Gene3D" id="6.10.340.10">
    <property type="match status" value="1"/>
</dbReference>
<feature type="transmembrane region" description="Helical" evidence="2">
    <location>
        <begin position="42"/>
        <end position="65"/>
    </location>
</feature>
<dbReference type="Pfam" id="PF00990">
    <property type="entry name" value="GGDEF"/>
    <property type="match status" value="1"/>
</dbReference>
<feature type="transmembrane region" description="Helical" evidence="2">
    <location>
        <begin position="375"/>
        <end position="398"/>
    </location>
</feature>
<dbReference type="SUPFAM" id="SSF158472">
    <property type="entry name" value="HAMP domain-like"/>
    <property type="match status" value="1"/>
</dbReference>
<protein>
    <submittedName>
        <fullName evidence="6">Diguanylate cyclase (GGDEF)-like protein</fullName>
    </submittedName>
</protein>
<dbReference type="InterPro" id="IPR035919">
    <property type="entry name" value="EAL_sf"/>
</dbReference>
<dbReference type="GO" id="GO:0007165">
    <property type="term" value="P:signal transduction"/>
    <property type="evidence" value="ECO:0007669"/>
    <property type="project" value="InterPro"/>
</dbReference>
<sequence length="1040" mass="116602">MFAACAAPLRQVRKQRRLPPAVPHQGPFVPTTRPRASLLRRLSLSIWGMFLALLLSLLALGYLGMRLGADRLVPLVAQRSAVLRAASSEWLFVQADQSVARLHRELLERLRHADREAALARFHVLFERSQDGLWRLRPELVDPERAPTLYLHQPAQGLGESARIRAVVAFDLLREQGPALSPPFYSVYMDFVEDGLLVYSRGRDLAAGADAAYTNTGYPTMQGSEPRRNPQRRLFWTPVYLDRQANTWMVSVIQPLDWDGQWVGTVGHDIAIQTLLDHNAVQDQGGALELVMSADGELIAHPQLRQRIAAAHGQLNIASLGDPQLVQVHATLAAAGTAQGARRSPDGRLWVGWATIHGPGWYQVYVLPQAVIDRLLAWGLFALFAIGVLGLLPGMWLLRRRIHRLVAVPLQRLARAADELGQGQQPNPIAMPANDELGRLAGAFDDMVEEVAQQRALQHAHAQALQTEIDERHEFMQRLQEERTRLHTLLGAMRQGIVFVNSEQVVVYCNAAFLKMWGFAGEASIIGRSTREGTADILPLVRDPDALLQRLRASIEQPLQPAHFEIALVDGRIIVHDAYPLQDAEGHHIGRLWVQEDVTREREVAAQLVQLAEHDALTGLSNRRRFEEDLEAFFHAAERTPSQLALLVFDLDEFKYVNDTYGHRAGDAVLNRIAVEVRTLIRGDDTLYRLGGDEFVVLMAHASPHEASQLAERIVRRIGQTPHEINGQTLRLTCSLGIAHFPTHAGNAQDLGAHADMAMYQAKHTGKNRWSLYRPDHDASRAMTIHLGWNDRIAEALEHDRLRLHFQGIYRARDGHLEHLEALLRMEDARHAGTLILPNEFITHAEKSGKILEIDRWVIRRCIDLLGRHPHLPALAVNISGRSVDDTDLPAFIAEELRRHHVDPRRLLVELTETSAVSDMGDAARFIAALRRMGCLVCLDDFGAGFSSFAYLKHLNADILKIDGMFIRDLPQDTDNQVFVRTIIEVARGMGKQTVAEFVEDGRTLLMLREMGVDMVQGYHLDRPKAEHPALQPPPFGARR</sequence>